<name>R0HYV8_9BRAS</name>
<dbReference type="SMART" id="SM00389">
    <property type="entry name" value="HOX"/>
    <property type="match status" value="1"/>
</dbReference>
<dbReference type="AlphaFoldDB" id="R0HYV8"/>
<dbReference type="eggNOG" id="ENOG502QVAV">
    <property type="taxonomic scope" value="Eukaryota"/>
</dbReference>
<keyword evidence="11" id="KW-0472">Membrane</keyword>
<evidence type="ECO:0000256" key="1">
    <source>
        <dbReference type="ARBA" id="ARBA00004123"/>
    </source>
</evidence>
<dbReference type="SUPFAM" id="SSF46689">
    <property type="entry name" value="Homeodomain-like"/>
    <property type="match status" value="1"/>
</dbReference>
<feature type="transmembrane region" description="Helical" evidence="11">
    <location>
        <begin position="56"/>
        <end position="83"/>
    </location>
</feature>
<evidence type="ECO:0000256" key="6">
    <source>
        <dbReference type="ARBA" id="ARBA00023163"/>
    </source>
</evidence>
<accession>R0HYV8</accession>
<dbReference type="Pfam" id="PF00046">
    <property type="entry name" value="Homeodomain"/>
    <property type="match status" value="1"/>
</dbReference>
<keyword evidence="7 9" id="KW-0539">Nucleus</keyword>
<gene>
    <name evidence="13" type="ORF">CARUB_v10013929mg</name>
</gene>
<feature type="domain" description="Homeobox" evidence="12">
    <location>
        <begin position="112"/>
        <end position="167"/>
    </location>
</feature>
<dbReference type="InterPro" id="IPR009057">
    <property type="entry name" value="Homeodomain-like_sf"/>
</dbReference>
<sequence>MWTMGYNEGGPDSFNGGRRLRPLIPRLSSCPTAAPNTNSDHRFNMGLILSLPSSLFLIHSLVSLILTALLTVFIFTAVMTMTAEQNKRELMMLNSEPQHPPAVMVSSRWNPTPDQLRVLEELYRQGTRTPSADHIQQITAQLRRYGKIEGKNVFYWFQNHKARERQKRRRQMETGQEESVLTTASLVSNHGFDKKDPPGYKVEQAKNWICSVGCDTQLEKPCHNDDHEEEPANIRVERNGRCGGDERRGFLGRNVTWQMMQLPPGLYPSSHHHQRNQLVLNSTTVSPNVSTSSFNTVSPAKDSVTLLPVFQSTRGATNAESCLRNCDDNKDQEGHEECSNSESDHQEQTLELFPLRKEGFCSDAEKAKEISGIHCFYEFLPLKN</sequence>
<dbReference type="CDD" id="cd00086">
    <property type="entry name" value="homeodomain"/>
    <property type="match status" value="1"/>
</dbReference>
<evidence type="ECO:0000256" key="10">
    <source>
        <dbReference type="RuleBase" id="RU000682"/>
    </source>
</evidence>
<evidence type="ECO:0000259" key="12">
    <source>
        <dbReference type="PROSITE" id="PS50071"/>
    </source>
</evidence>
<evidence type="ECO:0000313" key="13">
    <source>
        <dbReference type="EMBL" id="EOA30785.1"/>
    </source>
</evidence>
<evidence type="ECO:0000256" key="4">
    <source>
        <dbReference type="ARBA" id="ARBA00023125"/>
    </source>
</evidence>
<dbReference type="GO" id="GO:0099402">
    <property type="term" value="P:plant organ development"/>
    <property type="evidence" value="ECO:0007669"/>
    <property type="project" value="InterPro"/>
</dbReference>
<keyword evidence="11" id="KW-0812">Transmembrane</keyword>
<evidence type="ECO:0000256" key="9">
    <source>
        <dbReference type="PROSITE-ProRule" id="PRU00108"/>
    </source>
</evidence>
<keyword evidence="4 9" id="KW-0238">DNA-binding</keyword>
<dbReference type="InterPro" id="IPR001356">
    <property type="entry name" value="HD"/>
</dbReference>
<evidence type="ECO:0000256" key="5">
    <source>
        <dbReference type="ARBA" id="ARBA00023155"/>
    </source>
</evidence>
<dbReference type="FunFam" id="1.10.10.60:FF:000146">
    <property type="entry name" value="WUSCHEL-related homeobox 4"/>
    <property type="match status" value="1"/>
</dbReference>
<keyword evidence="3" id="KW-0805">Transcription regulation</keyword>
<dbReference type="GO" id="GO:0003700">
    <property type="term" value="F:DNA-binding transcription factor activity"/>
    <property type="evidence" value="ECO:0007669"/>
    <property type="project" value="InterPro"/>
</dbReference>
<evidence type="ECO:0000256" key="7">
    <source>
        <dbReference type="ARBA" id="ARBA00023242"/>
    </source>
</evidence>
<evidence type="ECO:0000313" key="14">
    <source>
        <dbReference type="Proteomes" id="UP000029121"/>
    </source>
</evidence>
<dbReference type="PANTHER" id="PTHR45940:SF13">
    <property type="entry name" value="WUSCHEL-RELATED HOMEOBOX 1"/>
    <property type="match status" value="1"/>
</dbReference>
<evidence type="ECO:0000256" key="11">
    <source>
        <dbReference type="SAM" id="Phobius"/>
    </source>
</evidence>
<dbReference type="GO" id="GO:0003677">
    <property type="term" value="F:DNA binding"/>
    <property type="evidence" value="ECO:0007669"/>
    <property type="project" value="UniProtKB-UniRule"/>
</dbReference>
<keyword evidence="11" id="KW-1133">Transmembrane helix</keyword>
<dbReference type="STRING" id="81985.R0HYV8"/>
<protein>
    <recommendedName>
        <fullName evidence="12">Homeobox domain-containing protein</fullName>
    </recommendedName>
</protein>
<keyword evidence="6" id="KW-0804">Transcription</keyword>
<proteinExistence type="inferred from homology"/>
<keyword evidence="5 9" id="KW-0371">Homeobox</keyword>
<dbReference type="PROSITE" id="PS50071">
    <property type="entry name" value="HOMEOBOX_2"/>
    <property type="match status" value="1"/>
</dbReference>
<keyword evidence="2" id="KW-0217">Developmental protein</keyword>
<evidence type="ECO:0000256" key="2">
    <source>
        <dbReference type="ARBA" id="ARBA00022473"/>
    </source>
</evidence>
<dbReference type="Gene3D" id="1.10.10.60">
    <property type="entry name" value="Homeodomain-like"/>
    <property type="match status" value="1"/>
</dbReference>
<dbReference type="InterPro" id="IPR044555">
    <property type="entry name" value="WUSCHEL-like"/>
</dbReference>
<reference evidence="14" key="1">
    <citation type="journal article" date="2013" name="Nat. Genet.">
        <title>The Capsella rubella genome and the genomic consequences of rapid mating system evolution.</title>
        <authorList>
            <person name="Slotte T."/>
            <person name="Hazzouri K.M."/>
            <person name="Agren J.A."/>
            <person name="Koenig D."/>
            <person name="Maumus F."/>
            <person name="Guo Y.L."/>
            <person name="Steige K."/>
            <person name="Platts A.E."/>
            <person name="Escobar J.S."/>
            <person name="Newman L.K."/>
            <person name="Wang W."/>
            <person name="Mandakova T."/>
            <person name="Vello E."/>
            <person name="Smith L.M."/>
            <person name="Henz S.R."/>
            <person name="Steffen J."/>
            <person name="Takuno S."/>
            <person name="Brandvain Y."/>
            <person name="Coop G."/>
            <person name="Andolfatto P."/>
            <person name="Hu T.T."/>
            <person name="Blanchette M."/>
            <person name="Clark R.M."/>
            <person name="Quesneville H."/>
            <person name="Nordborg M."/>
            <person name="Gaut B.S."/>
            <person name="Lysak M.A."/>
            <person name="Jenkins J."/>
            <person name="Grimwood J."/>
            <person name="Chapman J."/>
            <person name="Prochnik S."/>
            <person name="Shu S."/>
            <person name="Rokhsar D."/>
            <person name="Schmutz J."/>
            <person name="Weigel D."/>
            <person name="Wright S.I."/>
        </authorList>
    </citation>
    <scope>NUCLEOTIDE SEQUENCE [LARGE SCALE GENOMIC DNA]</scope>
    <source>
        <strain evidence="14">cv. Monte Gargano</strain>
    </source>
</reference>
<organism evidence="13 14">
    <name type="scientific">Capsella rubella</name>
    <dbReference type="NCBI Taxonomy" id="81985"/>
    <lineage>
        <taxon>Eukaryota</taxon>
        <taxon>Viridiplantae</taxon>
        <taxon>Streptophyta</taxon>
        <taxon>Embryophyta</taxon>
        <taxon>Tracheophyta</taxon>
        <taxon>Spermatophyta</taxon>
        <taxon>Magnoliopsida</taxon>
        <taxon>eudicotyledons</taxon>
        <taxon>Gunneridae</taxon>
        <taxon>Pentapetalae</taxon>
        <taxon>rosids</taxon>
        <taxon>malvids</taxon>
        <taxon>Brassicales</taxon>
        <taxon>Brassicaceae</taxon>
        <taxon>Camelineae</taxon>
        <taxon>Capsella</taxon>
    </lineage>
</organism>
<evidence type="ECO:0000256" key="8">
    <source>
        <dbReference type="ARBA" id="ARBA00024040"/>
    </source>
</evidence>
<dbReference type="Proteomes" id="UP000029121">
    <property type="component" value="Unassembled WGS sequence"/>
</dbReference>
<comment type="subcellular location">
    <subcellularLocation>
        <location evidence="1 9 10">Nucleus</location>
    </subcellularLocation>
</comment>
<dbReference type="PANTHER" id="PTHR45940">
    <property type="entry name" value="WUSCHEL-RELATED HOMEOBOX 1-RELATED"/>
    <property type="match status" value="1"/>
</dbReference>
<dbReference type="EMBL" id="KB870807">
    <property type="protein sequence ID" value="EOA30785.1"/>
    <property type="molecule type" value="Genomic_DNA"/>
</dbReference>
<keyword evidence="14" id="KW-1185">Reference proteome</keyword>
<feature type="DNA-binding region" description="Homeobox" evidence="9">
    <location>
        <begin position="114"/>
        <end position="168"/>
    </location>
</feature>
<comment type="similarity">
    <text evidence="8">Belongs to the WUS homeobox family.</text>
</comment>
<evidence type="ECO:0000256" key="3">
    <source>
        <dbReference type="ARBA" id="ARBA00023015"/>
    </source>
</evidence>
<dbReference type="GO" id="GO:0005634">
    <property type="term" value="C:nucleus"/>
    <property type="evidence" value="ECO:0007669"/>
    <property type="project" value="UniProtKB-SubCell"/>
</dbReference>